<evidence type="ECO:0000259" key="8">
    <source>
        <dbReference type="PROSITE" id="PS50928"/>
    </source>
</evidence>
<dbReference type="Pfam" id="PF00528">
    <property type="entry name" value="BPD_transp_1"/>
    <property type="match status" value="1"/>
</dbReference>
<evidence type="ECO:0000313" key="10">
    <source>
        <dbReference type="Proteomes" id="UP000640485"/>
    </source>
</evidence>
<dbReference type="InterPro" id="IPR005769">
    <property type="entry name" value="PhnE/PtxC"/>
</dbReference>
<name>A0A934SFF4_9RHOB</name>
<evidence type="ECO:0000256" key="3">
    <source>
        <dbReference type="ARBA" id="ARBA00022475"/>
    </source>
</evidence>
<comment type="caution">
    <text evidence="9">The sequence shown here is derived from an EMBL/GenBank/DDBJ whole genome shotgun (WGS) entry which is preliminary data.</text>
</comment>
<evidence type="ECO:0000256" key="7">
    <source>
        <dbReference type="RuleBase" id="RU363032"/>
    </source>
</evidence>
<organism evidence="9 10">
    <name type="scientific">Paracoccus caeni</name>
    <dbReference type="NCBI Taxonomy" id="657651"/>
    <lineage>
        <taxon>Bacteria</taxon>
        <taxon>Pseudomonadati</taxon>
        <taxon>Pseudomonadota</taxon>
        <taxon>Alphaproteobacteria</taxon>
        <taxon>Rhodobacterales</taxon>
        <taxon>Paracoccaceae</taxon>
        <taxon>Paracoccus</taxon>
    </lineage>
</organism>
<dbReference type="PANTHER" id="PTHR30043:SF1">
    <property type="entry name" value="ABC TRANSPORT SYSTEM PERMEASE PROTEIN P69"/>
    <property type="match status" value="1"/>
</dbReference>
<keyword evidence="6 7" id="KW-0472">Membrane</keyword>
<dbReference type="Proteomes" id="UP000640485">
    <property type="component" value="Unassembled WGS sequence"/>
</dbReference>
<sequence>MADTSFGSGAQRSRDLAHSQTAYLELVRRRRMYGGILLVLFIALMASGFNLAQSRNAGGFLNGLPNVFAFPSEVLSEAWEKRANLPGIFLEHVPALIETLNIAAVSTLLGGIAAMAMALLATRGLARWPRLTGLFRRMMDICRAIPEIVIALILIYILGGGPVPAVIAISLHTAGALGKLFSEVAENADLKPVEGLQSVGASWGQQMWFGVIPQVAPNWLSYALLRFEINVRASAILGFVGEGGIGYDLKIAMQWGMGRYDQVVAIFLLLFLTIVLIDRVSDHFRNRLVKG</sequence>
<dbReference type="SUPFAM" id="SSF161098">
    <property type="entry name" value="MetI-like"/>
    <property type="match status" value="1"/>
</dbReference>
<keyword evidence="3" id="KW-1003">Cell membrane</keyword>
<evidence type="ECO:0000256" key="2">
    <source>
        <dbReference type="ARBA" id="ARBA00022448"/>
    </source>
</evidence>
<feature type="transmembrane region" description="Helical" evidence="7">
    <location>
        <begin position="102"/>
        <end position="126"/>
    </location>
</feature>
<accession>A0A934SFF4</accession>
<dbReference type="InterPro" id="IPR000515">
    <property type="entry name" value="MetI-like"/>
</dbReference>
<keyword evidence="5 7" id="KW-1133">Transmembrane helix</keyword>
<dbReference type="GO" id="GO:0005886">
    <property type="term" value="C:plasma membrane"/>
    <property type="evidence" value="ECO:0007669"/>
    <property type="project" value="UniProtKB-SubCell"/>
</dbReference>
<dbReference type="GO" id="GO:0015416">
    <property type="term" value="F:ABC-type phosphonate transporter activity"/>
    <property type="evidence" value="ECO:0007669"/>
    <property type="project" value="InterPro"/>
</dbReference>
<feature type="transmembrane region" description="Helical" evidence="7">
    <location>
        <begin position="32"/>
        <end position="52"/>
    </location>
</feature>
<evidence type="ECO:0000256" key="5">
    <source>
        <dbReference type="ARBA" id="ARBA00022989"/>
    </source>
</evidence>
<keyword evidence="10" id="KW-1185">Reference proteome</keyword>
<feature type="transmembrane region" description="Helical" evidence="7">
    <location>
        <begin position="147"/>
        <end position="171"/>
    </location>
</feature>
<feature type="domain" description="ABC transmembrane type-1" evidence="8">
    <location>
        <begin position="96"/>
        <end position="281"/>
    </location>
</feature>
<dbReference type="AlphaFoldDB" id="A0A934SFF4"/>
<evidence type="ECO:0000313" key="9">
    <source>
        <dbReference type="EMBL" id="MBK4216897.1"/>
    </source>
</evidence>
<protein>
    <submittedName>
        <fullName evidence="9">Phosphonate ABC transporter, permease protein PhnE</fullName>
    </submittedName>
</protein>
<proteinExistence type="inferred from homology"/>
<comment type="similarity">
    <text evidence="7">Belongs to the binding-protein-dependent transport system permease family.</text>
</comment>
<dbReference type="InterPro" id="IPR035906">
    <property type="entry name" value="MetI-like_sf"/>
</dbReference>
<gene>
    <name evidence="9" type="primary">phnE</name>
    <name evidence="9" type="ORF">JJJ17_13240</name>
</gene>
<evidence type="ECO:0000256" key="1">
    <source>
        <dbReference type="ARBA" id="ARBA00004651"/>
    </source>
</evidence>
<evidence type="ECO:0000256" key="4">
    <source>
        <dbReference type="ARBA" id="ARBA00022692"/>
    </source>
</evidence>
<reference evidence="9" key="1">
    <citation type="submission" date="2021-01" db="EMBL/GenBank/DDBJ databases">
        <title>Paracoccus amoyensis sp. nov., isolated from the surface seawater along the coast of Xiamen Island, China.</title>
        <authorList>
            <person name="Lyu L."/>
        </authorList>
    </citation>
    <scope>NUCLEOTIDE SEQUENCE</scope>
    <source>
        <strain evidence="9">MJ17</strain>
    </source>
</reference>
<dbReference type="CDD" id="cd06261">
    <property type="entry name" value="TM_PBP2"/>
    <property type="match status" value="1"/>
</dbReference>
<dbReference type="RefSeq" id="WP_200687308.1">
    <property type="nucleotide sequence ID" value="NZ_JAEPRQ010000004.1"/>
</dbReference>
<keyword evidence="4 7" id="KW-0812">Transmembrane</keyword>
<feature type="transmembrane region" description="Helical" evidence="7">
    <location>
        <begin position="263"/>
        <end position="281"/>
    </location>
</feature>
<keyword evidence="2 7" id="KW-0813">Transport</keyword>
<comment type="subcellular location">
    <subcellularLocation>
        <location evidence="1 7">Cell membrane</location>
        <topology evidence="1 7">Multi-pass membrane protein</topology>
    </subcellularLocation>
</comment>
<evidence type="ECO:0000256" key="6">
    <source>
        <dbReference type="ARBA" id="ARBA00023136"/>
    </source>
</evidence>
<dbReference type="NCBIfam" id="TIGR01097">
    <property type="entry name" value="PhnE"/>
    <property type="match status" value="1"/>
</dbReference>
<dbReference type="Gene3D" id="1.10.3720.10">
    <property type="entry name" value="MetI-like"/>
    <property type="match status" value="1"/>
</dbReference>
<dbReference type="PROSITE" id="PS50928">
    <property type="entry name" value="ABC_TM1"/>
    <property type="match status" value="1"/>
</dbReference>
<dbReference type="EMBL" id="JAEPRQ010000004">
    <property type="protein sequence ID" value="MBK4216897.1"/>
    <property type="molecule type" value="Genomic_DNA"/>
</dbReference>
<dbReference type="PANTHER" id="PTHR30043">
    <property type="entry name" value="PHOSPHONATES TRANSPORT SYSTEM PERMEASE PROTEIN"/>
    <property type="match status" value="1"/>
</dbReference>